<keyword evidence="9" id="KW-1185">Reference proteome</keyword>
<gene>
    <name evidence="8" type="ORF">JQS43_16280</name>
</gene>
<organism evidence="8 9">
    <name type="scientific">Natronosporangium hydrolyticum</name>
    <dbReference type="NCBI Taxonomy" id="2811111"/>
    <lineage>
        <taxon>Bacteria</taxon>
        <taxon>Bacillati</taxon>
        <taxon>Actinomycetota</taxon>
        <taxon>Actinomycetes</taxon>
        <taxon>Micromonosporales</taxon>
        <taxon>Micromonosporaceae</taxon>
        <taxon>Natronosporangium</taxon>
    </lineage>
</organism>
<dbReference type="InterPro" id="IPR036388">
    <property type="entry name" value="WH-like_DNA-bd_sf"/>
</dbReference>
<evidence type="ECO:0000256" key="1">
    <source>
        <dbReference type="ARBA" id="ARBA00005820"/>
    </source>
</evidence>
<protein>
    <submittedName>
        <fullName evidence="8">AfsR/SARP family transcriptional regulator</fullName>
    </submittedName>
</protein>
<dbReference type="SMART" id="SM00862">
    <property type="entry name" value="Trans_reg_C"/>
    <property type="match status" value="1"/>
</dbReference>
<dbReference type="SMART" id="SM01043">
    <property type="entry name" value="BTAD"/>
    <property type="match status" value="1"/>
</dbReference>
<dbReference type="RefSeq" id="WP_239675261.1">
    <property type="nucleotide sequence ID" value="NZ_CP070499.1"/>
</dbReference>
<dbReference type="GO" id="GO:0000160">
    <property type="term" value="P:phosphorelay signal transduction system"/>
    <property type="evidence" value="ECO:0007669"/>
    <property type="project" value="InterPro"/>
</dbReference>
<dbReference type="PANTHER" id="PTHR35807">
    <property type="entry name" value="TRANSCRIPTIONAL REGULATOR REDD-RELATED"/>
    <property type="match status" value="1"/>
</dbReference>
<dbReference type="CDD" id="cd15831">
    <property type="entry name" value="BTAD"/>
    <property type="match status" value="1"/>
</dbReference>
<evidence type="ECO:0000256" key="2">
    <source>
        <dbReference type="ARBA" id="ARBA00023015"/>
    </source>
</evidence>
<dbReference type="PANTHER" id="PTHR35807:SF1">
    <property type="entry name" value="TRANSCRIPTIONAL REGULATOR REDD"/>
    <property type="match status" value="1"/>
</dbReference>
<evidence type="ECO:0000256" key="3">
    <source>
        <dbReference type="ARBA" id="ARBA00023125"/>
    </source>
</evidence>
<evidence type="ECO:0000256" key="5">
    <source>
        <dbReference type="PROSITE-ProRule" id="PRU01091"/>
    </source>
</evidence>
<dbReference type="Gene3D" id="1.10.10.10">
    <property type="entry name" value="Winged helix-like DNA-binding domain superfamily/Winged helix DNA-binding domain"/>
    <property type="match status" value="1"/>
</dbReference>
<dbReference type="GO" id="GO:0006355">
    <property type="term" value="P:regulation of DNA-templated transcription"/>
    <property type="evidence" value="ECO:0007669"/>
    <property type="project" value="InterPro"/>
</dbReference>
<keyword evidence="3 5" id="KW-0238">DNA-binding</keyword>
<feature type="domain" description="OmpR/PhoB-type" evidence="7">
    <location>
        <begin position="1"/>
        <end position="100"/>
    </location>
</feature>
<dbReference type="SUPFAM" id="SSF46894">
    <property type="entry name" value="C-terminal effector domain of the bipartite response regulators"/>
    <property type="match status" value="1"/>
</dbReference>
<dbReference type="GO" id="GO:0003677">
    <property type="term" value="F:DNA binding"/>
    <property type="evidence" value="ECO:0007669"/>
    <property type="project" value="UniProtKB-UniRule"/>
</dbReference>
<dbReference type="EMBL" id="CP070499">
    <property type="protein sequence ID" value="QSB13187.1"/>
    <property type="molecule type" value="Genomic_DNA"/>
</dbReference>
<reference evidence="8" key="1">
    <citation type="submission" date="2021-02" db="EMBL/GenBank/DDBJ databases">
        <title>Natrosporangium hydrolyticum gen. nov., sp. nov, a haloalkaliphilic actinobacterium from a soda solonchak soil.</title>
        <authorList>
            <person name="Sorokin D.Y."/>
            <person name="Khijniak T.V."/>
            <person name="Zakharycheva A.P."/>
            <person name="Boueva O.V."/>
            <person name="Ariskina E.V."/>
            <person name="Hahnke R.L."/>
            <person name="Bunk B."/>
            <person name="Sproer C."/>
            <person name="Schumann P."/>
            <person name="Evtushenko L.I."/>
            <person name="Kublanov I.V."/>
        </authorList>
    </citation>
    <scope>NUCLEOTIDE SEQUENCE</scope>
    <source>
        <strain evidence="8">DSM 106523</strain>
    </source>
</reference>
<feature type="DNA-binding region" description="OmpR/PhoB-type" evidence="5">
    <location>
        <begin position="1"/>
        <end position="100"/>
    </location>
</feature>
<evidence type="ECO:0000313" key="8">
    <source>
        <dbReference type="EMBL" id="QSB13187.1"/>
    </source>
</evidence>
<dbReference type="InterPro" id="IPR005158">
    <property type="entry name" value="BTAD"/>
</dbReference>
<keyword evidence="2" id="KW-0805">Transcription regulation</keyword>
<dbReference type="InterPro" id="IPR001867">
    <property type="entry name" value="OmpR/PhoB-type_DNA-bd"/>
</dbReference>
<dbReference type="SUPFAM" id="SSF48452">
    <property type="entry name" value="TPR-like"/>
    <property type="match status" value="1"/>
</dbReference>
<dbReference type="InterPro" id="IPR016032">
    <property type="entry name" value="Sig_transdc_resp-reg_C-effctor"/>
</dbReference>
<dbReference type="AlphaFoldDB" id="A0A895Y619"/>
<evidence type="ECO:0000259" key="7">
    <source>
        <dbReference type="PROSITE" id="PS51755"/>
    </source>
</evidence>
<evidence type="ECO:0000256" key="6">
    <source>
        <dbReference type="SAM" id="MobiDB-lite"/>
    </source>
</evidence>
<dbReference type="InterPro" id="IPR011990">
    <property type="entry name" value="TPR-like_helical_dom_sf"/>
</dbReference>
<proteinExistence type="inferred from homology"/>
<evidence type="ECO:0000256" key="4">
    <source>
        <dbReference type="ARBA" id="ARBA00023163"/>
    </source>
</evidence>
<accession>A0A895Y619</accession>
<feature type="region of interest" description="Disordered" evidence="6">
    <location>
        <begin position="256"/>
        <end position="282"/>
    </location>
</feature>
<dbReference type="Gene3D" id="1.25.40.10">
    <property type="entry name" value="Tetratricopeptide repeat domain"/>
    <property type="match status" value="1"/>
</dbReference>
<dbReference type="PROSITE" id="PS51755">
    <property type="entry name" value="OMPR_PHOB"/>
    <property type="match status" value="1"/>
</dbReference>
<sequence>MPTVGITVLGPVQAWRDDQELPLGPPQQRSVLALLAVVGGQPITTREIVEALWDSQPPRSAVNVVQTYLKRLRRILEPERPPRSASTLLPARHGGYALRAEPEAVDLWRFRGLLGRARELHRIGDHRRVTTLLADALRQWHGPPGADLPALAQHHRVRAVVEEYGAVVRWYAQASLVTGAPGEAVPVVAQAATGRPFDEPLHAQLIRLYHAAGQRSEAVRVFQSCRRRLHDELGLDPGPELTGAFGELLRDQRPWSRAVPPELKPAPTTVRTGRPPLGRTGP</sequence>
<keyword evidence="4" id="KW-0804">Transcription</keyword>
<evidence type="ECO:0000313" key="9">
    <source>
        <dbReference type="Proteomes" id="UP000662857"/>
    </source>
</evidence>
<name>A0A895Y619_9ACTN</name>
<comment type="similarity">
    <text evidence="1">Belongs to the AfsR/DnrI/RedD regulatory family.</text>
</comment>
<dbReference type="KEGG" id="nhy:JQS43_16280"/>
<dbReference type="Pfam" id="PF03704">
    <property type="entry name" value="BTAD"/>
    <property type="match status" value="1"/>
</dbReference>
<dbReference type="InterPro" id="IPR051677">
    <property type="entry name" value="AfsR-DnrI-RedD_regulator"/>
</dbReference>
<dbReference type="Proteomes" id="UP000662857">
    <property type="component" value="Chromosome"/>
</dbReference>
<dbReference type="Pfam" id="PF00486">
    <property type="entry name" value="Trans_reg_C"/>
    <property type="match status" value="1"/>
</dbReference>